<evidence type="ECO:0000313" key="1">
    <source>
        <dbReference type="Proteomes" id="UP000887580"/>
    </source>
</evidence>
<accession>A0AC35F8B1</accession>
<protein>
    <submittedName>
        <fullName evidence="2">Uncharacterized protein</fullName>
    </submittedName>
</protein>
<name>A0AC35F8B1_9BILA</name>
<organism evidence="1 2">
    <name type="scientific">Panagrolaimus sp. PS1159</name>
    <dbReference type="NCBI Taxonomy" id="55785"/>
    <lineage>
        <taxon>Eukaryota</taxon>
        <taxon>Metazoa</taxon>
        <taxon>Ecdysozoa</taxon>
        <taxon>Nematoda</taxon>
        <taxon>Chromadorea</taxon>
        <taxon>Rhabditida</taxon>
        <taxon>Tylenchina</taxon>
        <taxon>Panagrolaimomorpha</taxon>
        <taxon>Panagrolaimoidea</taxon>
        <taxon>Panagrolaimidae</taxon>
        <taxon>Panagrolaimus</taxon>
    </lineage>
</organism>
<dbReference type="Proteomes" id="UP000887580">
    <property type="component" value="Unplaced"/>
</dbReference>
<dbReference type="WBParaSite" id="PS1159_v2.g14906.t1">
    <property type="protein sequence ID" value="PS1159_v2.g14906.t1"/>
    <property type="gene ID" value="PS1159_v2.g14906"/>
</dbReference>
<evidence type="ECO:0000313" key="2">
    <source>
        <dbReference type="WBParaSite" id="PS1159_v2.g14906.t1"/>
    </source>
</evidence>
<sequence>MVRFIIAFIACAIIVSCYGKSIKFVDRSTEIQGEDKLPAKMSTESKQDPFNSMSLKADSQPSKTSQSSETPELPPLHRPIFDELKITENSDDPFETTA</sequence>
<reference evidence="2" key="1">
    <citation type="submission" date="2022-11" db="UniProtKB">
        <authorList>
            <consortium name="WormBaseParasite"/>
        </authorList>
    </citation>
    <scope>IDENTIFICATION</scope>
</reference>
<proteinExistence type="predicted"/>